<dbReference type="Pfam" id="PF00015">
    <property type="entry name" value="MCPsignal"/>
    <property type="match status" value="1"/>
</dbReference>
<comment type="similarity">
    <text evidence="3">Belongs to the methyl-accepting chemotaxis (MCP) protein family.</text>
</comment>
<dbReference type="PANTHER" id="PTHR43531:SF14">
    <property type="entry name" value="METHYL-ACCEPTING CHEMOTAXIS PROTEIN I-RELATED"/>
    <property type="match status" value="1"/>
</dbReference>
<evidence type="ECO:0000256" key="6">
    <source>
        <dbReference type="SAM" id="MobiDB-lite"/>
    </source>
</evidence>
<dbReference type="Gene3D" id="1.10.287.950">
    <property type="entry name" value="Methyl-accepting chemotaxis protein"/>
    <property type="match status" value="1"/>
</dbReference>
<evidence type="ECO:0000313" key="10">
    <source>
        <dbReference type="Proteomes" id="UP000094056"/>
    </source>
</evidence>
<proteinExistence type="inferred from homology"/>
<sequence length="1115" mass="124032">MKLSIGNKLWLSFASLLMIILLIGGIVVFMVSKVAKINNVALEVSSPTVEACQDLVIANERMNKGIMGYLINMDDEFLMEYEQGKKEAKGALDKLEELSKEWTEEKDRKELNLIKAAMARFAVLPEQLLEKRRSKENDVAANYLIQTATPVILELNKITNTLMEYEENKAVNDISKYIILASSELRTGFDAIEQGLRGYLIDANDAYLTQYYEALEMADNASFRLLDLKEMIEAKEVITLEDKGVIALIEEISTFKEEFENHPVELFELIENVKDSTDAAAYMKKNVTPLLSGIDSYIDQLIEIQVRLSKERKIEILLDIAALRTGFATIGQGINGYLIELDDRFLEQYKSGIFVTKQAYQHMLGFRDYMDEQEKSLVADIESKISDFLKHPEKVFEIRDEAKPLLMNKGIRSKENDAAANYMIQTATPVILEVTKVLKTLMEYEENKVSNDLSKDILIASFKLRTGFDAIEQGIRGYLIGADEEFLNQYYDALEMADKAYFRLLDMKEMIENKEVITIEDKEIIALMEKIGTVKEEFENHPVMLFELIESAEDNIASAAYMEENITPLLSGIDSSIDQLIKIQTSLSKEHLIDIVLDTAGLRTGFATIGQGMASYLIGLDDRFLKLYQEGLDITRTAHNNLQTLGKHMDDQEKLLVADIENKLKGFWKHPEKMFEIRSGNNNNLAVSQLRDEAKPLLMEINNLTNQMIASQKKLKDINTAFAQSTQERLKTTTIILSIIGIVLGCIVAFLITSQITKLLKSVINNLTESSDQVASSTQQISASSQSLAEGSSEQASSLEETSASMEEMASMTKQNANNAEEAAKLVDMCSVSAENGNRTVEEMNSSMDEINTSSKKIAEITKVIDGIAFQTNLLALNAAVEAARAGEHGKGFAVVAEEVRNLAQRSANAAKDTTALIEDCVNKAGKGAELAGKCGEALQDIVKNVKKATDLTKEITSASGEQSEGIGQVNNAIHQMDQITQQNAASAEETASASEELTAQAQTLKDQVKILSSQVGRAGDGELRTDEESIRNTSLTHPIHSGKTEIHVQERQTGTQGVHRVKIEKQQVHKAMPDDKVDDNGDGTENVLRKTDPEAVTPMDEDRITGHDERLKDF</sequence>
<feature type="compositionally biased region" description="Basic and acidic residues" evidence="6">
    <location>
        <begin position="1067"/>
        <end position="1080"/>
    </location>
</feature>
<dbReference type="PANTHER" id="PTHR43531">
    <property type="entry name" value="PROTEIN ICFG"/>
    <property type="match status" value="1"/>
</dbReference>
<organism evidence="9 10">
    <name type="scientific">Candidatus Scalindua rubra</name>
    <dbReference type="NCBI Taxonomy" id="1872076"/>
    <lineage>
        <taxon>Bacteria</taxon>
        <taxon>Pseudomonadati</taxon>
        <taxon>Planctomycetota</taxon>
        <taxon>Candidatus Brocadiia</taxon>
        <taxon>Candidatus Brocadiales</taxon>
        <taxon>Candidatus Scalinduaceae</taxon>
        <taxon>Candidatus Scalindua</taxon>
    </lineage>
</organism>
<evidence type="ECO:0000256" key="2">
    <source>
        <dbReference type="ARBA" id="ARBA00022481"/>
    </source>
</evidence>
<feature type="region of interest" description="Disordered" evidence="6">
    <location>
        <begin position="1067"/>
        <end position="1115"/>
    </location>
</feature>
<keyword evidence="7" id="KW-0812">Transmembrane</keyword>
<evidence type="ECO:0000256" key="5">
    <source>
        <dbReference type="SAM" id="Coils"/>
    </source>
</evidence>
<dbReference type="PRINTS" id="PR00260">
    <property type="entry name" value="CHEMTRNSDUCR"/>
</dbReference>
<feature type="domain" description="Methyl-accepting transducer" evidence="8">
    <location>
        <begin position="770"/>
        <end position="999"/>
    </location>
</feature>
<evidence type="ECO:0000256" key="4">
    <source>
        <dbReference type="PROSITE-ProRule" id="PRU00284"/>
    </source>
</evidence>
<dbReference type="InterPro" id="IPR004090">
    <property type="entry name" value="Chemotax_Me-accpt_rcpt"/>
</dbReference>
<dbReference type="AlphaFoldDB" id="A0A1E3X6K4"/>
<evidence type="ECO:0000256" key="1">
    <source>
        <dbReference type="ARBA" id="ARBA00004370"/>
    </source>
</evidence>
<dbReference type="InterPro" id="IPR004089">
    <property type="entry name" value="MCPsignal_dom"/>
</dbReference>
<feature type="region of interest" description="Disordered" evidence="6">
    <location>
        <begin position="785"/>
        <end position="818"/>
    </location>
</feature>
<comment type="caution">
    <text evidence="9">The sequence shown here is derived from an EMBL/GenBank/DDBJ whole genome shotgun (WGS) entry which is preliminary data.</text>
</comment>
<accession>A0A1E3X6K4</accession>
<evidence type="ECO:0000256" key="7">
    <source>
        <dbReference type="SAM" id="Phobius"/>
    </source>
</evidence>
<feature type="transmembrane region" description="Helical" evidence="7">
    <location>
        <begin position="9"/>
        <end position="31"/>
    </location>
</feature>
<dbReference type="InterPro" id="IPR024478">
    <property type="entry name" value="HlyB_4HB_MCP"/>
</dbReference>
<dbReference type="SMART" id="SM00283">
    <property type="entry name" value="MA"/>
    <property type="match status" value="1"/>
</dbReference>
<dbReference type="FunFam" id="1.10.287.950:FF:000001">
    <property type="entry name" value="Methyl-accepting chemotaxis sensory transducer"/>
    <property type="match status" value="1"/>
</dbReference>
<keyword evidence="7" id="KW-1133">Transmembrane helix</keyword>
<feature type="compositionally biased region" description="Basic and acidic residues" evidence="6">
    <location>
        <begin position="1101"/>
        <end position="1115"/>
    </location>
</feature>
<keyword evidence="5" id="KW-0175">Coiled coil</keyword>
<dbReference type="CDD" id="cd11386">
    <property type="entry name" value="MCP_signal"/>
    <property type="match status" value="1"/>
</dbReference>
<name>A0A1E3X6K4_9BACT</name>
<feature type="coiled-coil region" evidence="5">
    <location>
        <begin position="687"/>
        <end position="721"/>
    </location>
</feature>
<dbReference type="EMBL" id="MAYW01000130">
    <property type="protein sequence ID" value="ODS31270.1"/>
    <property type="molecule type" value="Genomic_DNA"/>
</dbReference>
<protein>
    <recommendedName>
        <fullName evidence="8">Methyl-accepting transducer domain-containing protein</fullName>
    </recommendedName>
</protein>
<dbReference type="InterPro" id="IPR051310">
    <property type="entry name" value="MCP_chemotaxis"/>
</dbReference>
<feature type="coiled-coil region" evidence="5">
    <location>
        <begin position="988"/>
        <end position="1015"/>
    </location>
</feature>
<feature type="coiled-coil region" evidence="5">
    <location>
        <begin position="78"/>
        <end position="112"/>
    </location>
</feature>
<dbReference type="GO" id="GO:0004888">
    <property type="term" value="F:transmembrane signaling receptor activity"/>
    <property type="evidence" value="ECO:0007669"/>
    <property type="project" value="InterPro"/>
</dbReference>
<dbReference type="PROSITE" id="PS50111">
    <property type="entry name" value="CHEMOTAXIS_TRANSDUC_2"/>
    <property type="match status" value="1"/>
</dbReference>
<dbReference type="GO" id="GO:0006935">
    <property type="term" value="P:chemotaxis"/>
    <property type="evidence" value="ECO:0007669"/>
    <property type="project" value="InterPro"/>
</dbReference>
<feature type="transmembrane region" description="Helical" evidence="7">
    <location>
        <begin position="734"/>
        <end position="752"/>
    </location>
</feature>
<comment type="subcellular location">
    <subcellularLocation>
        <location evidence="1">Membrane</location>
    </subcellularLocation>
</comment>
<evidence type="ECO:0000256" key="3">
    <source>
        <dbReference type="ARBA" id="ARBA00029447"/>
    </source>
</evidence>
<reference evidence="9 10" key="1">
    <citation type="submission" date="2016-07" db="EMBL/GenBank/DDBJ databases">
        <title>Draft genome of Scalindua rubra, obtained from a brine-seawater interface in the Red Sea, sheds light on salt adaptation in anammox bacteria.</title>
        <authorList>
            <person name="Speth D.R."/>
            <person name="Lagkouvardos I."/>
            <person name="Wang Y."/>
            <person name="Qian P.-Y."/>
            <person name="Dutilh B.E."/>
            <person name="Jetten M.S."/>
        </authorList>
    </citation>
    <scope>NUCLEOTIDE SEQUENCE [LARGE SCALE GENOMIC DNA]</scope>
    <source>
        <strain evidence="9">BSI-1</strain>
    </source>
</reference>
<dbReference type="SUPFAM" id="SSF58104">
    <property type="entry name" value="Methyl-accepting chemotaxis protein (MCP) signaling domain"/>
    <property type="match status" value="1"/>
</dbReference>
<evidence type="ECO:0000259" key="8">
    <source>
        <dbReference type="PROSITE" id="PS50111"/>
    </source>
</evidence>
<keyword evidence="4" id="KW-0807">Transducer</keyword>
<keyword evidence="2" id="KW-0488">Methylation</keyword>
<dbReference type="GO" id="GO:0007165">
    <property type="term" value="P:signal transduction"/>
    <property type="evidence" value="ECO:0007669"/>
    <property type="project" value="UniProtKB-KW"/>
</dbReference>
<dbReference type="Pfam" id="PF12729">
    <property type="entry name" value="4HB_MCP_1"/>
    <property type="match status" value="1"/>
</dbReference>
<dbReference type="Proteomes" id="UP000094056">
    <property type="component" value="Unassembled WGS sequence"/>
</dbReference>
<evidence type="ECO:0000313" key="9">
    <source>
        <dbReference type="EMBL" id="ODS31270.1"/>
    </source>
</evidence>
<gene>
    <name evidence="9" type="ORF">SCARUB_03615</name>
</gene>
<dbReference type="GO" id="GO:0005886">
    <property type="term" value="C:plasma membrane"/>
    <property type="evidence" value="ECO:0007669"/>
    <property type="project" value="TreeGrafter"/>
</dbReference>
<keyword evidence="7" id="KW-0472">Membrane</keyword>